<dbReference type="GO" id="GO:0009425">
    <property type="term" value="C:bacterial-type flagellum basal body"/>
    <property type="evidence" value="ECO:0007669"/>
    <property type="project" value="UniProtKB-SubCell"/>
</dbReference>
<evidence type="ECO:0000256" key="6">
    <source>
        <dbReference type="ARBA" id="ARBA00023136"/>
    </source>
</evidence>
<evidence type="ECO:0000256" key="3">
    <source>
        <dbReference type="ARBA" id="ARBA00022475"/>
    </source>
</evidence>
<dbReference type="InterPro" id="IPR002010">
    <property type="entry name" value="T3SS_IM_R"/>
</dbReference>
<feature type="transmembrane region" description="Helical" evidence="8">
    <location>
        <begin position="213"/>
        <end position="237"/>
    </location>
</feature>
<dbReference type="PANTHER" id="PTHR30065">
    <property type="entry name" value="FLAGELLAR BIOSYNTHETIC PROTEIN FLIR"/>
    <property type="match status" value="1"/>
</dbReference>
<keyword evidence="4 8" id="KW-0812">Transmembrane</keyword>
<dbReference type="GO" id="GO:0005886">
    <property type="term" value="C:plasma membrane"/>
    <property type="evidence" value="ECO:0007669"/>
    <property type="project" value="UniProtKB-SubCell"/>
</dbReference>
<dbReference type="PANTHER" id="PTHR30065:SF8">
    <property type="entry name" value="FLAGELLAR BIOSYNTHETIC PROTEIN FLIR"/>
    <property type="match status" value="1"/>
</dbReference>
<gene>
    <name evidence="9" type="primary">fliR</name>
    <name evidence="9" type="ORF">CARN7_0480</name>
</gene>
<evidence type="ECO:0000256" key="1">
    <source>
        <dbReference type="ARBA" id="ARBA00004117"/>
    </source>
</evidence>
<keyword evidence="9" id="KW-0282">Flagellum</keyword>
<evidence type="ECO:0000256" key="4">
    <source>
        <dbReference type="ARBA" id="ARBA00022692"/>
    </source>
</evidence>
<proteinExistence type="predicted"/>
<keyword evidence="9" id="KW-0969">Cilium</keyword>
<protein>
    <submittedName>
        <fullName evidence="9">Flagellar biosynthetic protein FliR</fullName>
    </submittedName>
</protein>
<dbReference type="GO" id="GO:0044780">
    <property type="term" value="P:bacterial-type flagellum assembly"/>
    <property type="evidence" value="ECO:0007669"/>
    <property type="project" value="InterPro"/>
</dbReference>
<evidence type="ECO:0000256" key="8">
    <source>
        <dbReference type="SAM" id="Phobius"/>
    </source>
</evidence>
<dbReference type="InterPro" id="IPR006303">
    <property type="entry name" value="FliR"/>
</dbReference>
<feature type="transmembrane region" description="Helical" evidence="8">
    <location>
        <begin position="94"/>
        <end position="114"/>
    </location>
</feature>
<feature type="transmembrane region" description="Helical" evidence="8">
    <location>
        <begin position="67"/>
        <end position="87"/>
    </location>
</feature>
<accession>E6QR66</accession>
<feature type="transmembrane region" description="Helical" evidence="8">
    <location>
        <begin position="12"/>
        <end position="33"/>
    </location>
</feature>
<dbReference type="AlphaFoldDB" id="E6QR66"/>
<reference evidence="9" key="1">
    <citation type="submission" date="2009-10" db="EMBL/GenBank/DDBJ databases">
        <title>Diversity of trophic interactions inside an arsenic-rich microbial ecosystem.</title>
        <authorList>
            <person name="Bertin P.N."/>
            <person name="Heinrich-Salmeron A."/>
            <person name="Pelletier E."/>
            <person name="Goulhen-Chollet F."/>
            <person name="Arsene-Ploetze F."/>
            <person name="Gallien S."/>
            <person name="Calteau A."/>
            <person name="Vallenet D."/>
            <person name="Casiot C."/>
            <person name="Chane-Woon-Ming B."/>
            <person name="Giloteaux L."/>
            <person name="Barakat M."/>
            <person name="Bonnefoy V."/>
            <person name="Bruneel O."/>
            <person name="Chandler M."/>
            <person name="Cleiss J."/>
            <person name="Duran R."/>
            <person name="Elbaz-Poulichet F."/>
            <person name="Fonknechten N."/>
            <person name="Lauga B."/>
            <person name="Mornico D."/>
            <person name="Ortet P."/>
            <person name="Schaeffer C."/>
            <person name="Siguier P."/>
            <person name="Alexander Thil Smith A."/>
            <person name="Van Dorsselaer A."/>
            <person name="Weissenbach J."/>
            <person name="Medigue C."/>
            <person name="Le Paslier D."/>
        </authorList>
    </citation>
    <scope>NUCLEOTIDE SEQUENCE</scope>
</reference>
<comment type="subcellular location">
    <subcellularLocation>
        <location evidence="1">Bacterial flagellum basal body</location>
    </subcellularLocation>
    <subcellularLocation>
        <location evidence="2">Cell membrane</location>
        <topology evidence="2">Multi-pass membrane protein</topology>
    </subcellularLocation>
</comment>
<feature type="transmembrane region" description="Helical" evidence="8">
    <location>
        <begin position="40"/>
        <end position="61"/>
    </location>
</feature>
<keyword evidence="5 8" id="KW-1133">Transmembrane helix</keyword>
<sequence>MITFTAATLYTWLGAFLWPLTRILGLISTAPVFGHNSVPVMAKIGLGVLLAIIVAPNLTHLPDVNPASLPGILILIQQFIIGTAMGFAMNITFIAVDMAGSIISMTMGLSFASFFDPQAQGQTTVISQFLTLLATLVFLSINGHLVLIKNLIDSFYTLPIGMWPGNHIFLQMVDWSGIIMHAGVQLSLPIIAALLITNIALGILTRAAPQLNLFGIGFPITIGVGFLTLALTLPYLAMPVQKVLQQGLEFTQQIVQQ</sequence>
<dbReference type="EMBL" id="CABR01000049">
    <property type="protein sequence ID" value="CBI09737.1"/>
    <property type="molecule type" value="Genomic_DNA"/>
</dbReference>
<keyword evidence="9" id="KW-0966">Cell projection</keyword>
<evidence type="ECO:0000313" key="9">
    <source>
        <dbReference type="EMBL" id="CBI09737.1"/>
    </source>
</evidence>
<organism evidence="9">
    <name type="scientific">mine drainage metagenome</name>
    <dbReference type="NCBI Taxonomy" id="410659"/>
    <lineage>
        <taxon>unclassified sequences</taxon>
        <taxon>metagenomes</taxon>
        <taxon>ecological metagenomes</taxon>
    </lineage>
</organism>
<dbReference type="PRINTS" id="PR00953">
    <property type="entry name" value="TYPE3IMRPROT"/>
</dbReference>
<keyword evidence="6 8" id="KW-0472">Membrane</keyword>
<comment type="caution">
    <text evidence="9">The sequence shown here is derived from an EMBL/GenBank/DDBJ whole genome shotgun (WGS) entry which is preliminary data.</text>
</comment>
<dbReference type="NCBIfam" id="TIGR01400">
    <property type="entry name" value="fliR"/>
    <property type="match status" value="1"/>
</dbReference>
<evidence type="ECO:0000256" key="2">
    <source>
        <dbReference type="ARBA" id="ARBA00004651"/>
    </source>
</evidence>
<dbReference type="Pfam" id="PF01311">
    <property type="entry name" value="Bac_export_1"/>
    <property type="match status" value="1"/>
</dbReference>
<dbReference type="GO" id="GO:0006605">
    <property type="term" value="P:protein targeting"/>
    <property type="evidence" value="ECO:0007669"/>
    <property type="project" value="InterPro"/>
</dbReference>
<name>E6QR66_9ZZZZ</name>
<feature type="transmembrane region" description="Helical" evidence="8">
    <location>
        <begin position="178"/>
        <end position="201"/>
    </location>
</feature>
<feature type="transmembrane region" description="Helical" evidence="8">
    <location>
        <begin position="126"/>
        <end position="148"/>
    </location>
</feature>
<keyword evidence="7" id="KW-0975">Bacterial flagellum</keyword>
<evidence type="ECO:0000256" key="7">
    <source>
        <dbReference type="ARBA" id="ARBA00023143"/>
    </source>
</evidence>
<evidence type="ECO:0000256" key="5">
    <source>
        <dbReference type="ARBA" id="ARBA00022989"/>
    </source>
</evidence>
<keyword evidence="3" id="KW-1003">Cell membrane</keyword>